<name>A0A454CZ21_VIBHA</name>
<sequence>HIVQYAQIATLLALHSHIGDYIPHQQGVLFHSKHDNE</sequence>
<proteinExistence type="predicted"/>
<dbReference type="EMBL" id="AJSR01001091">
    <property type="protein sequence ID" value="EKM31653.1"/>
    <property type="molecule type" value="Genomic_DNA"/>
</dbReference>
<protein>
    <submittedName>
        <fullName evidence="1">Uncharacterized protein</fullName>
    </submittedName>
</protein>
<feature type="non-terminal residue" evidence="1">
    <location>
        <position position="1"/>
    </location>
</feature>
<dbReference type="AlphaFoldDB" id="A0A454CZ21"/>
<comment type="caution">
    <text evidence="1">The sequence shown here is derived from an EMBL/GenBank/DDBJ whole genome shotgun (WGS) entry which is preliminary data.</text>
</comment>
<reference evidence="1 2" key="1">
    <citation type="submission" date="2012-10" db="EMBL/GenBank/DDBJ databases">
        <title>Genome sequence of Vibrio Cholerae HENC-02.</title>
        <authorList>
            <person name="Eppinger M."/>
            <person name="Hasan N.A."/>
            <person name="Sengamalay N."/>
            <person name="Hine E."/>
            <person name="Su Q."/>
            <person name="Daugherty S.C."/>
            <person name="Young S."/>
            <person name="Sadzewicz L."/>
            <person name="Tallon L."/>
            <person name="Cebula T.A."/>
            <person name="Ravel J."/>
            <person name="Colwell R.R."/>
        </authorList>
    </citation>
    <scope>NUCLEOTIDE SEQUENCE [LARGE SCALE GENOMIC DNA]</scope>
    <source>
        <strain evidence="1 2">HENC-02</strain>
    </source>
</reference>
<evidence type="ECO:0000313" key="1">
    <source>
        <dbReference type="EMBL" id="EKM31653.1"/>
    </source>
</evidence>
<evidence type="ECO:0000313" key="2">
    <source>
        <dbReference type="Proteomes" id="UP000008367"/>
    </source>
</evidence>
<organism evidence="1 2">
    <name type="scientific">Vibrio harveyi</name>
    <name type="common">Beneckea harveyi</name>
    <dbReference type="NCBI Taxonomy" id="669"/>
    <lineage>
        <taxon>Bacteria</taxon>
        <taxon>Pseudomonadati</taxon>
        <taxon>Pseudomonadota</taxon>
        <taxon>Gammaproteobacteria</taxon>
        <taxon>Vibrionales</taxon>
        <taxon>Vibrionaceae</taxon>
        <taxon>Vibrio</taxon>
    </lineage>
</organism>
<gene>
    <name evidence="1" type="ORF">VCHENC02_2726B</name>
</gene>
<accession>A0A454CZ21</accession>
<dbReference type="Proteomes" id="UP000008367">
    <property type="component" value="Unassembled WGS sequence"/>
</dbReference>